<organism evidence="7 8">
    <name type="scientific">Crassostrea virginica</name>
    <name type="common">Eastern oyster</name>
    <dbReference type="NCBI Taxonomy" id="6565"/>
    <lineage>
        <taxon>Eukaryota</taxon>
        <taxon>Metazoa</taxon>
        <taxon>Spiralia</taxon>
        <taxon>Lophotrochozoa</taxon>
        <taxon>Mollusca</taxon>
        <taxon>Bivalvia</taxon>
        <taxon>Autobranchia</taxon>
        <taxon>Pteriomorphia</taxon>
        <taxon>Ostreida</taxon>
        <taxon>Ostreoidea</taxon>
        <taxon>Ostreidae</taxon>
        <taxon>Crassostrea</taxon>
    </lineage>
</organism>
<dbReference type="GeneID" id="111126940"/>
<accession>A0A8B8DIR1</accession>
<evidence type="ECO:0000256" key="4">
    <source>
        <dbReference type="ARBA" id="ARBA00023180"/>
    </source>
</evidence>
<dbReference type="InterPro" id="IPR007110">
    <property type="entry name" value="Ig-like_dom"/>
</dbReference>
<evidence type="ECO:0000313" key="7">
    <source>
        <dbReference type="Proteomes" id="UP000694844"/>
    </source>
</evidence>
<sequence length="179" mass="19704">MEEKGLNSEMSDQEMLNVLYVPEIVIIPSTKLTVQVNDDNVHLMCSVIDANPNTDLKFVWTKDSTQIGTRQNYTIVSVHNADRGTYTCTCSNTAGASAPASVIVDLLGYTGTPSDTTIVSDTDRPTTSIYTTSTGYTGPPSNTTSCQILIVPRHRSTRLLQMILDMFLLHYCIYLCLDP</sequence>
<dbReference type="GO" id="GO:0005886">
    <property type="term" value="C:plasma membrane"/>
    <property type="evidence" value="ECO:0007669"/>
    <property type="project" value="TreeGrafter"/>
</dbReference>
<proteinExistence type="predicted"/>
<evidence type="ECO:0000256" key="1">
    <source>
        <dbReference type="ARBA" id="ARBA00004479"/>
    </source>
</evidence>
<comment type="subcellular location">
    <subcellularLocation>
        <location evidence="1">Membrane</location>
        <topology evidence="1">Single-pass type I membrane protein</topology>
    </subcellularLocation>
</comment>
<evidence type="ECO:0000259" key="6">
    <source>
        <dbReference type="PROSITE" id="PS50835"/>
    </source>
</evidence>
<gene>
    <name evidence="8" type="primary">LOC111126940</name>
</gene>
<evidence type="ECO:0000313" key="8">
    <source>
        <dbReference type="RefSeq" id="XP_022327600.1"/>
    </source>
</evidence>
<dbReference type="Proteomes" id="UP000694844">
    <property type="component" value="Chromosome 3"/>
</dbReference>
<dbReference type="GO" id="GO:0098609">
    <property type="term" value="P:cell-cell adhesion"/>
    <property type="evidence" value="ECO:0007669"/>
    <property type="project" value="TreeGrafter"/>
</dbReference>
<dbReference type="InterPro" id="IPR036179">
    <property type="entry name" value="Ig-like_dom_sf"/>
</dbReference>
<dbReference type="Gene3D" id="2.60.40.10">
    <property type="entry name" value="Immunoglobulins"/>
    <property type="match status" value="1"/>
</dbReference>
<dbReference type="InterPro" id="IPR051275">
    <property type="entry name" value="Cell_adhesion_signaling"/>
</dbReference>
<keyword evidence="7" id="KW-1185">Reference proteome</keyword>
<dbReference type="GO" id="GO:0050839">
    <property type="term" value="F:cell adhesion molecule binding"/>
    <property type="evidence" value="ECO:0007669"/>
    <property type="project" value="TreeGrafter"/>
</dbReference>
<feature type="domain" description="Ig-like" evidence="6">
    <location>
        <begin position="22"/>
        <end position="103"/>
    </location>
</feature>
<evidence type="ECO:0000256" key="3">
    <source>
        <dbReference type="ARBA" id="ARBA00023157"/>
    </source>
</evidence>
<dbReference type="AlphaFoldDB" id="A0A8B8DIR1"/>
<reference evidence="8" key="1">
    <citation type="submission" date="2025-08" db="UniProtKB">
        <authorList>
            <consortium name="RefSeq"/>
        </authorList>
    </citation>
    <scope>IDENTIFICATION</scope>
    <source>
        <tissue evidence="8">Whole sample</tissue>
    </source>
</reference>
<dbReference type="InterPro" id="IPR013783">
    <property type="entry name" value="Ig-like_fold"/>
</dbReference>
<name>A0A8B8DIR1_CRAVI</name>
<dbReference type="SUPFAM" id="SSF48726">
    <property type="entry name" value="Immunoglobulin"/>
    <property type="match status" value="1"/>
</dbReference>
<dbReference type="RefSeq" id="XP_022327600.1">
    <property type="nucleotide sequence ID" value="XM_022471892.1"/>
</dbReference>
<dbReference type="PANTHER" id="PTHR11640:SF31">
    <property type="entry name" value="IRREGULAR CHIASM C-ROUGHEST PROTEIN-RELATED"/>
    <property type="match status" value="1"/>
</dbReference>
<evidence type="ECO:0000256" key="2">
    <source>
        <dbReference type="ARBA" id="ARBA00023136"/>
    </source>
</evidence>
<protein>
    <submittedName>
        <fullName evidence="8">Cell adhesion molecule 2-like isoform X2</fullName>
    </submittedName>
</protein>
<keyword evidence="3" id="KW-1015">Disulfide bond</keyword>
<dbReference type="Pfam" id="PF13895">
    <property type="entry name" value="Ig_2"/>
    <property type="match status" value="1"/>
</dbReference>
<dbReference type="PANTHER" id="PTHR11640">
    <property type="entry name" value="NEPHRIN"/>
    <property type="match status" value="1"/>
</dbReference>
<dbReference type="GO" id="GO:0005911">
    <property type="term" value="C:cell-cell junction"/>
    <property type="evidence" value="ECO:0007669"/>
    <property type="project" value="TreeGrafter"/>
</dbReference>
<dbReference type="OrthoDB" id="6272054at2759"/>
<keyword evidence="2" id="KW-0472">Membrane</keyword>
<keyword evidence="4" id="KW-0325">Glycoprotein</keyword>
<dbReference type="PROSITE" id="PS50835">
    <property type="entry name" value="IG_LIKE"/>
    <property type="match status" value="1"/>
</dbReference>
<dbReference type="InterPro" id="IPR003599">
    <property type="entry name" value="Ig_sub"/>
</dbReference>
<evidence type="ECO:0000256" key="5">
    <source>
        <dbReference type="ARBA" id="ARBA00023319"/>
    </source>
</evidence>
<keyword evidence="5" id="KW-0393">Immunoglobulin domain</keyword>
<dbReference type="SMART" id="SM00409">
    <property type="entry name" value="IG"/>
    <property type="match status" value="1"/>
</dbReference>